<gene>
    <name evidence="7" type="ORF">ABGN05_07920</name>
</gene>
<protein>
    <submittedName>
        <fullName evidence="7">Cytochrome c oxidase assembly protein</fullName>
    </submittedName>
</protein>
<evidence type="ECO:0000256" key="5">
    <source>
        <dbReference type="ARBA" id="ARBA00023136"/>
    </source>
</evidence>
<evidence type="ECO:0000256" key="2">
    <source>
        <dbReference type="ARBA" id="ARBA00022475"/>
    </source>
</evidence>
<name>A0ABV3SFS0_9HYPH</name>
<evidence type="ECO:0000256" key="6">
    <source>
        <dbReference type="SAM" id="Phobius"/>
    </source>
</evidence>
<feature type="transmembrane region" description="Helical" evidence="6">
    <location>
        <begin position="66"/>
        <end position="87"/>
    </location>
</feature>
<feature type="transmembrane region" description="Helical" evidence="6">
    <location>
        <begin position="144"/>
        <end position="169"/>
    </location>
</feature>
<reference evidence="7 8" key="1">
    <citation type="submission" date="2024-05" db="EMBL/GenBank/DDBJ databases">
        <authorList>
            <person name="Jiang F."/>
        </authorList>
    </citation>
    <scope>NUCLEOTIDE SEQUENCE [LARGE SCALE GENOMIC DNA]</scope>
    <source>
        <strain evidence="7 8">LZ166</strain>
    </source>
</reference>
<evidence type="ECO:0000313" key="7">
    <source>
        <dbReference type="EMBL" id="MEX0405582.1"/>
    </source>
</evidence>
<comment type="caution">
    <text evidence="7">The sequence shown here is derived from an EMBL/GenBank/DDBJ whole genome shotgun (WGS) entry which is preliminary data.</text>
</comment>
<evidence type="ECO:0000313" key="8">
    <source>
        <dbReference type="Proteomes" id="UP001556692"/>
    </source>
</evidence>
<dbReference type="RefSeq" id="WP_367953472.1">
    <property type="nucleotide sequence ID" value="NZ_JBDPGJ010000002.1"/>
</dbReference>
<feature type="transmembrane region" description="Helical" evidence="6">
    <location>
        <begin position="6"/>
        <end position="24"/>
    </location>
</feature>
<dbReference type="InterPro" id="IPR019108">
    <property type="entry name" value="Caa3_assmbl_CtaG-rel"/>
</dbReference>
<keyword evidence="5 6" id="KW-0472">Membrane</keyword>
<feature type="transmembrane region" description="Helical" evidence="6">
    <location>
        <begin position="94"/>
        <end position="118"/>
    </location>
</feature>
<keyword evidence="8" id="KW-1185">Reference proteome</keyword>
<dbReference type="EMBL" id="JBDPGJ010000002">
    <property type="protein sequence ID" value="MEX0405582.1"/>
    <property type="molecule type" value="Genomic_DNA"/>
</dbReference>
<comment type="subcellular location">
    <subcellularLocation>
        <location evidence="1">Cell membrane</location>
        <topology evidence="1">Multi-pass membrane protein</topology>
    </subcellularLocation>
</comment>
<evidence type="ECO:0000256" key="4">
    <source>
        <dbReference type="ARBA" id="ARBA00022989"/>
    </source>
</evidence>
<dbReference type="Proteomes" id="UP001556692">
    <property type="component" value="Unassembled WGS sequence"/>
</dbReference>
<keyword evidence="2" id="KW-1003">Cell membrane</keyword>
<evidence type="ECO:0000256" key="1">
    <source>
        <dbReference type="ARBA" id="ARBA00004651"/>
    </source>
</evidence>
<proteinExistence type="predicted"/>
<feature type="transmembrane region" description="Helical" evidence="6">
    <location>
        <begin position="36"/>
        <end position="54"/>
    </location>
</feature>
<dbReference type="Pfam" id="PF09678">
    <property type="entry name" value="Caa3_CtaG"/>
    <property type="match status" value="1"/>
</dbReference>
<organism evidence="7 8">
    <name type="scientific">Aquibium pacificus</name>
    <dbReference type="NCBI Taxonomy" id="3153579"/>
    <lineage>
        <taxon>Bacteria</taxon>
        <taxon>Pseudomonadati</taxon>
        <taxon>Pseudomonadota</taxon>
        <taxon>Alphaproteobacteria</taxon>
        <taxon>Hyphomicrobiales</taxon>
        <taxon>Phyllobacteriaceae</taxon>
        <taxon>Aquibium</taxon>
    </lineage>
</organism>
<sequence>MLTEHMLEHIVAMNVVAPFAVLAGRGFFMHRASPSRWLGVAIVLQIVLLWGWHMPAGLTFAVRNPAALLAMHLSLFAAALLFWAAVIDAAGTRAWGALSALLVTAKLSCLLGALFTFAPRPLYAGYLASNGIQTDGSALEDQHVAGLLMLTAYTFSYIGAAVVIVARWLSEVEKAPSWHDGPA</sequence>
<accession>A0ABV3SFS0</accession>
<keyword evidence="4 6" id="KW-1133">Transmembrane helix</keyword>
<keyword evidence="3 6" id="KW-0812">Transmembrane</keyword>
<evidence type="ECO:0000256" key="3">
    <source>
        <dbReference type="ARBA" id="ARBA00022692"/>
    </source>
</evidence>